<sequence length="140" mass="14925">VVAGAKRPESVGDPVRLRGAVVGVGDGIYVEPKIAHGGTKDFDAGRQVAIILDEGPTVVLTSKRVQPISSQQLVNVGLDPSDFAVITAKGVNGPRAGYRDICGEFIEADTPGITRSSVTGFDYLHRRRPMYPYEPGTTYP</sequence>
<feature type="non-terminal residue" evidence="2">
    <location>
        <position position="1"/>
    </location>
</feature>
<gene>
    <name evidence="2" type="ORF">IAA98_00285</name>
</gene>
<dbReference type="Proteomes" id="UP000886842">
    <property type="component" value="Unassembled WGS sequence"/>
</dbReference>
<dbReference type="Pfam" id="PF07171">
    <property type="entry name" value="MlrC_C"/>
    <property type="match status" value="1"/>
</dbReference>
<evidence type="ECO:0000313" key="2">
    <source>
        <dbReference type="EMBL" id="HIT74004.1"/>
    </source>
</evidence>
<comment type="caution">
    <text evidence="2">The sequence shown here is derived from an EMBL/GenBank/DDBJ whole genome shotgun (WGS) entry which is preliminary data.</text>
</comment>
<dbReference type="AlphaFoldDB" id="A0A9D1GUZ2"/>
<reference evidence="2" key="1">
    <citation type="submission" date="2020-10" db="EMBL/GenBank/DDBJ databases">
        <authorList>
            <person name="Gilroy R."/>
        </authorList>
    </citation>
    <scope>NUCLEOTIDE SEQUENCE</scope>
    <source>
        <strain evidence="2">ChiGjej1B1-24693</strain>
    </source>
</reference>
<reference evidence="2" key="2">
    <citation type="journal article" date="2021" name="PeerJ">
        <title>Extensive microbial diversity within the chicken gut microbiome revealed by metagenomics and culture.</title>
        <authorList>
            <person name="Gilroy R."/>
            <person name="Ravi A."/>
            <person name="Getino M."/>
            <person name="Pursley I."/>
            <person name="Horton D.L."/>
            <person name="Alikhan N.F."/>
            <person name="Baker D."/>
            <person name="Gharbi K."/>
            <person name="Hall N."/>
            <person name="Watson M."/>
            <person name="Adriaenssens E.M."/>
            <person name="Foster-Nyarko E."/>
            <person name="Jarju S."/>
            <person name="Secka A."/>
            <person name="Antonio M."/>
            <person name="Oren A."/>
            <person name="Chaudhuri R.R."/>
            <person name="La Ragione R."/>
            <person name="Hildebrand F."/>
            <person name="Pallen M.J."/>
        </authorList>
    </citation>
    <scope>NUCLEOTIDE SEQUENCE</scope>
    <source>
        <strain evidence="2">ChiGjej1B1-24693</strain>
    </source>
</reference>
<evidence type="ECO:0000259" key="1">
    <source>
        <dbReference type="Pfam" id="PF07171"/>
    </source>
</evidence>
<evidence type="ECO:0000313" key="3">
    <source>
        <dbReference type="Proteomes" id="UP000886842"/>
    </source>
</evidence>
<name>A0A9D1GUZ2_9ACTN</name>
<proteinExistence type="predicted"/>
<dbReference type="EMBL" id="DVLP01000010">
    <property type="protein sequence ID" value="HIT74004.1"/>
    <property type="molecule type" value="Genomic_DNA"/>
</dbReference>
<accession>A0A9D1GUZ2</accession>
<organism evidence="2 3">
    <name type="scientific">Candidatus Avipropionibacterium avicola</name>
    <dbReference type="NCBI Taxonomy" id="2840701"/>
    <lineage>
        <taxon>Bacteria</taxon>
        <taxon>Bacillati</taxon>
        <taxon>Actinomycetota</taxon>
        <taxon>Actinomycetes</taxon>
        <taxon>Propionibacteriales</taxon>
        <taxon>Propionibacteriaceae</taxon>
        <taxon>Propionibacteriaceae incertae sedis</taxon>
        <taxon>Candidatus Avipropionibacterium</taxon>
    </lineage>
</organism>
<protein>
    <submittedName>
        <fullName evidence="2">MlrC C-terminal domain-containing protein</fullName>
    </submittedName>
</protein>
<feature type="domain" description="Microcystin LR degradation protein MlrC C-terminal" evidence="1">
    <location>
        <begin position="3"/>
        <end position="123"/>
    </location>
</feature>
<dbReference type="InterPro" id="IPR010799">
    <property type="entry name" value="MlrC_C"/>
</dbReference>